<keyword evidence="3" id="KW-1185">Reference proteome</keyword>
<dbReference type="Proteomes" id="UP000312102">
    <property type="component" value="Chromosome"/>
</dbReference>
<reference evidence="2 3" key="1">
    <citation type="journal article" date="2019" name="ISME J.">
        <title>Evolution in action: habitat transition from sediment to the pelagial leads to genome streamlining in Methylophilaceae.</title>
        <authorList>
            <person name="Salcher M."/>
            <person name="Schaefle D."/>
            <person name="Kaspar M."/>
            <person name="Neuenschwander S.M."/>
            <person name="Ghai R."/>
        </authorList>
    </citation>
    <scope>NUCLEOTIDE SEQUENCE [LARGE SCALE GENOMIC DNA]</scope>
    <source>
        <strain evidence="2 3">MMS-RI-1</strain>
    </source>
</reference>
<evidence type="ECO:0000313" key="3">
    <source>
        <dbReference type="Proteomes" id="UP000312102"/>
    </source>
</evidence>
<dbReference type="AlphaFoldDB" id="A0AAE6FTP9"/>
<sequence length="215" mass="24908">MPDWKKLIEGKIALAKKGLKRNEPNQNDRIPAGQTLTTKFPILDLGIRPDIDESNWKLKVFGLVEKEIDLDWMSLLKLPQTKDISDFHCVTRWSMLDVPWEGVLARDILSLAKPLDKANFVTLHSYDDYTTNIPLEVMLDDDVIVAHHVFNKPLENEHGGPVRLVVPKRYAWKSAKWLKAIELHAEDRPGFWEVRGYHNDADPWLEERFSSDDMI</sequence>
<feature type="domain" description="Oxidoreductase molybdopterin-binding" evidence="1">
    <location>
        <begin position="49"/>
        <end position="192"/>
    </location>
</feature>
<gene>
    <name evidence="2" type="ORF">FIT61_05205</name>
</gene>
<dbReference type="PANTHER" id="PTHR43032:SF4">
    <property type="entry name" value="OXIDOREDUCTASE MOLYBDOPTERIN-BINDING DOMAIN-CONTAINING PROTEIN"/>
    <property type="match status" value="1"/>
</dbReference>
<dbReference type="SUPFAM" id="SSF56524">
    <property type="entry name" value="Oxidoreductase molybdopterin-binding domain"/>
    <property type="match status" value="1"/>
</dbReference>
<dbReference type="PANTHER" id="PTHR43032">
    <property type="entry name" value="PROTEIN-METHIONINE-SULFOXIDE REDUCTASE"/>
    <property type="match status" value="1"/>
</dbReference>
<dbReference type="CDD" id="cd02109">
    <property type="entry name" value="arch_bact_SO_family_Moco"/>
    <property type="match status" value="1"/>
</dbReference>
<dbReference type="InterPro" id="IPR036374">
    <property type="entry name" value="OxRdtase_Mopterin-bd_sf"/>
</dbReference>
<evidence type="ECO:0000259" key="1">
    <source>
        <dbReference type="Pfam" id="PF00174"/>
    </source>
</evidence>
<dbReference type="KEGG" id="mrk:FIT61_05205"/>
<evidence type="ECO:0000313" key="2">
    <source>
        <dbReference type="EMBL" id="QDD13824.1"/>
    </source>
</evidence>
<organism evidence="2 3">
    <name type="scientific">Candidatus Methylopumilus rimovensis</name>
    <dbReference type="NCBI Taxonomy" id="2588535"/>
    <lineage>
        <taxon>Bacteria</taxon>
        <taxon>Pseudomonadati</taxon>
        <taxon>Pseudomonadota</taxon>
        <taxon>Betaproteobacteria</taxon>
        <taxon>Nitrosomonadales</taxon>
        <taxon>Methylophilaceae</taxon>
        <taxon>Candidatus Methylopumilus</taxon>
    </lineage>
</organism>
<dbReference type="InterPro" id="IPR000572">
    <property type="entry name" value="OxRdtase_Mopterin-bd_dom"/>
</dbReference>
<dbReference type="EMBL" id="CP040986">
    <property type="protein sequence ID" value="QDD13824.1"/>
    <property type="molecule type" value="Genomic_DNA"/>
</dbReference>
<protein>
    <submittedName>
        <fullName evidence="2">Sulfite oxidase-like oxidoreductase</fullName>
    </submittedName>
</protein>
<dbReference type="Gene3D" id="3.90.420.10">
    <property type="entry name" value="Oxidoreductase, molybdopterin-binding domain"/>
    <property type="match status" value="1"/>
</dbReference>
<accession>A0AAE6FTP9</accession>
<name>A0AAE6FTP9_9PROT</name>
<proteinExistence type="predicted"/>
<dbReference type="Pfam" id="PF00174">
    <property type="entry name" value="Oxidored_molyb"/>
    <property type="match status" value="1"/>
</dbReference>
<dbReference type="RefSeq" id="WP_139883675.1">
    <property type="nucleotide sequence ID" value="NZ_CP040986.1"/>
</dbReference>